<dbReference type="InterPro" id="IPR017438">
    <property type="entry name" value="ATP-NAD_kinase_N"/>
</dbReference>
<evidence type="ECO:0000256" key="1">
    <source>
        <dbReference type="ARBA" id="ARBA00022679"/>
    </source>
</evidence>
<keyword evidence="4" id="KW-0520">NAD</keyword>
<evidence type="ECO:0000256" key="4">
    <source>
        <dbReference type="ARBA" id="ARBA00023027"/>
    </source>
</evidence>
<keyword evidence="3" id="KW-0521">NADP</keyword>
<dbReference type="AlphaFoldDB" id="A0A397RUG7"/>
<dbReference type="SUPFAM" id="SSF111331">
    <property type="entry name" value="NAD kinase/diacylglycerol kinase-like"/>
    <property type="match status" value="1"/>
</dbReference>
<protein>
    <submittedName>
        <fullName evidence="6">NAD+ kinase</fullName>
    </submittedName>
</protein>
<name>A0A397RUG7_9MOLU</name>
<dbReference type="Gene3D" id="3.40.50.10330">
    <property type="entry name" value="Probable inorganic polyphosphate/atp-NAD kinase, domain 1"/>
    <property type="match status" value="1"/>
</dbReference>
<evidence type="ECO:0000313" key="7">
    <source>
        <dbReference type="Proteomes" id="UP000266506"/>
    </source>
</evidence>
<evidence type="ECO:0000313" key="6">
    <source>
        <dbReference type="EMBL" id="RIA75775.1"/>
    </source>
</evidence>
<accession>A0A397RUG7</accession>
<dbReference type="RefSeq" id="WP_119016319.1">
    <property type="nucleotide sequence ID" value="NZ_QXEV01000011.1"/>
</dbReference>
<dbReference type="PANTHER" id="PTHR20275">
    <property type="entry name" value="NAD KINASE"/>
    <property type="match status" value="1"/>
</dbReference>
<dbReference type="Pfam" id="PF01513">
    <property type="entry name" value="NAD_kinase"/>
    <property type="match status" value="1"/>
</dbReference>
<proteinExistence type="predicted"/>
<dbReference type="GO" id="GO:0019674">
    <property type="term" value="P:NAD+ metabolic process"/>
    <property type="evidence" value="ECO:0007669"/>
    <property type="project" value="InterPro"/>
</dbReference>
<dbReference type="NCBIfam" id="NF003424">
    <property type="entry name" value="PRK04885.1"/>
    <property type="match status" value="1"/>
</dbReference>
<dbReference type="PANTHER" id="PTHR20275:SF0">
    <property type="entry name" value="NAD KINASE"/>
    <property type="match status" value="1"/>
</dbReference>
<keyword evidence="1" id="KW-0808">Transferase</keyword>
<keyword evidence="2 6" id="KW-0418">Kinase</keyword>
<comment type="catalytic activity">
    <reaction evidence="5">
        <text>NAD(+) + ATP = ADP + NADP(+) + H(+)</text>
        <dbReference type="Rhea" id="RHEA:18629"/>
        <dbReference type="ChEBI" id="CHEBI:15378"/>
        <dbReference type="ChEBI" id="CHEBI:30616"/>
        <dbReference type="ChEBI" id="CHEBI:57540"/>
        <dbReference type="ChEBI" id="CHEBI:58349"/>
        <dbReference type="ChEBI" id="CHEBI:456216"/>
        <dbReference type="EC" id="2.7.1.23"/>
    </reaction>
</comment>
<dbReference type="InterPro" id="IPR016064">
    <property type="entry name" value="NAD/diacylglycerol_kinase_sf"/>
</dbReference>
<dbReference type="GO" id="GO:0005524">
    <property type="term" value="F:ATP binding"/>
    <property type="evidence" value="ECO:0007669"/>
    <property type="project" value="UniProtKB-ARBA"/>
</dbReference>
<dbReference type="GO" id="GO:0051287">
    <property type="term" value="F:NAD binding"/>
    <property type="evidence" value="ECO:0007669"/>
    <property type="project" value="UniProtKB-ARBA"/>
</dbReference>
<dbReference type="InterPro" id="IPR002504">
    <property type="entry name" value="NADK"/>
</dbReference>
<organism evidence="6 7">
    <name type="scientific">Anaeroplasma bactoclasticum</name>
    <dbReference type="NCBI Taxonomy" id="2088"/>
    <lineage>
        <taxon>Bacteria</taxon>
        <taxon>Bacillati</taxon>
        <taxon>Mycoplasmatota</taxon>
        <taxon>Mollicutes</taxon>
        <taxon>Anaeroplasmatales</taxon>
        <taxon>Anaeroplasmataceae</taxon>
        <taxon>Anaeroplasma</taxon>
    </lineage>
</organism>
<dbReference type="OrthoDB" id="9774737at2"/>
<dbReference type="EMBL" id="QXEV01000011">
    <property type="protein sequence ID" value="RIA75775.1"/>
    <property type="molecule type" value="Genomic_DNA"/>
</dbReference>
<dbReference type="Gene3D" id="2.60.200.30">
    <property type="entry name" value="Probable inorganic polyphosphate/atp-NAD kinase, domain 2"/>
    <property type="match status" value="1"/>
</dbReference>
<evidence type="ECO:0000256" key="5">
    <source>
        <dbReference type="ARBA" id="ARBA00047925"/>
    </source>
</evidence>
<evidence type="ECO:0000256" key="2">
    <source>
        <dbReference type="ARBA" id="ARBA00022777"/>
    </source>
</evidence>
<evidence type="ECO:0000256" key="3">
    <source>
        <dbReference type="ARBA" id="ARBA00022857"/>
    </source>
</evidence>
<dbReference type="GO" id="GO:0006741">
    <property type="term" value="P:NADP+ biosynthetic process"/>
    <property type="evidence" value="ECO:0007669"/>
    <property type="project" value="InterPro"/>
</dbReference>
<dbReference type="Pfam" id="PF20143">
    <property type="entry name" value="NAD_kinase_C"/>
    <property type="match status" value="1"/>
</dbReference>
<reference evidence="6 7" key="1">
    <citation type="submission" date="2018-08" db="EMBL/GenBank/DDBJ databases">
        <title>Genomic Encyclopedia of Archaeal and Bacterial Type Strains, Phase II (KMG-II): from individual species to whole genera.</title>
        <authorList>
            <person name="Goeker M."/>
        </authorList>
    </citation>
    <scope>NUCLEOTIDE SEQUENCE [LARGE SCALE GENOMIC DNA]</scope>
    <source>
        <strain evidence="6 7">ATCC 27112</strain>
    </source>
</reference>
<dbReference type="InterPro" id="IPR017437">
    <property type="entry name" value="ATP-NAD_kinase_PpnK-typ_C"/>
</dbReference>
<dbReference type="Proteomes" id="UP000266506">
    <property type="component" value="Unassembled WGS sequence"/>
</dbReference>
<sequence length="258" mass="28868">MKYCILIKNDDLSKELAAYIRKNIKYSYDENNPDITIAIGGDGTILQAFHKYPSSVVFGLHTGHLGFFANYNPDTIDLLIEDINNHQYKIDEMELLSCKIEEANGNTYYADSINESTILSPKKTLILDVKIDGELLEKYRGTGLCVSTNYGSTGYNKSLHGAVVDHDLTIMQLSEVASINSNAYRSLGSPLILSSKKSITLESENPIEVSASVDNLSYDVKEFKKATFFYQGHMMKMGYHTPEGFIKRIARTFIDSGK</sequence>
<dbReference type="FunCoup" id="A0A397RUG7">
    <property type="interactions" value="304"/>
</dbReference>
<gene>
    <name evidence="6" type="ORF">EI71_01182</name>
</gene>
<keyword evidence="7" id="KW-1185">Reference proteome</keyword>
<dbReference type="GO" id="GO:0003951">
    <property type="term" value="F:NAD+ kinase activity"/>
    <property type="evidence" value="ECO:0007669"/>
    <property type="project" value="UniProtKB-EC"/>
</dbReference>
<comment type="caution">
    <text evidence="6">The sequence shown here is derived from an EMBL/GenBank/DDBJ whole genome shotgun (WGS) entry which is preliminary data.</text>
</comment>
<dbReference type="InParanoid" id="A0A397RUG7"/>